<organism evidence="1 2">
    <name type="scientific">Panagrolaimus sp. PS1159</name>
    <dbReference type="NCBI Taxonomy" id="55785"/>
    <lineage>
        <taxon>Eukaryota</taxon>
        <taxon>Metazoa</taxon>
        <taxon>Ecdysozoa</taxon>
        <taxon>Nematoda</taxon>
        <taxon>Chromadorea</taxon>
        <taxon>Rhabditida</taxon>
        <taxon>Tylenchina</taxon>
        <taxon>Panagrolaimomorpha</taxon>
        <taxon>Panagrolaimoidea</taxon>
        <taxon>Panagrolaimidae</taxon>
        <taxon>Panagrolaimus</taxon>
    </lineage>
</organism>
<dbReference type="WBParaSite" id="PS1159_v2.g23076.t1">
    <property type="protein sequence ID" value="PS1159_v2.g23076.t1"/>
    <property type="gene ID" value="PS1159_v2.g23076"/>
</dbReference>
<name>A0AC35G204_9BILA</name>
<proteinExistence type="predicted"/>
<dbReference type="Proteomes" id="UP000887580">
    <property type="component" value="Unplaced"/>
</dbReference>
<reference evidence="2" key="1">
    <citation type="submission" date="2022-11" db="UniProtKB">
        <authorList>
            <consortium name="WormBaseParasite"/>
        </authorList>
    </citation>
    <scope>IDENTIFICATION</scope>
</reference>
<accession>A0AC35G204</accession>
<sequence>MTNNFDQFPITEEGSADFEKTFTDNYLLLLNEHKNAISLYKALIELVIVYFAKSYNENEVMSKSAEFLSQHFLQSTQEIKEKAELSIEQKCFECEVMILVELFILQSRPCPLSQTNIIKKFRFIYWNCGNKTREFLDSTVCEQFLKNIPLYLTQIYEELDFDIPIELKKYESLENQITDEPSEALINLNKEVKEKCKMLLEAVKPESSNTSSSSRSSITRERTKKELRRSPRKSRPPLSYSPIKINPKPRVKHDTPNKGDESNGGKKRKLYIAETPEEKLVKKKKADEMNGQNEIVAQTPFEKLKKTSKAKEKDSKKLTELLKQSEAAKQRASKRLSFLPTNGCSQKSSTSQSYINPSQSSSIIKHSNSLASISRVSSTKSLSTLSTFSAPSLRSPSKPTSNGSSNVTTPTSTVPDHLNAALTLSPDIIQKYKRRMDFVRLTSKKADSTEIFYGRLAGRPNLFNELNEAAAAAAAVIEKPITRSTATTAAQKNRSGRKVEQDTNAVYIAHTLLNVHNETPLMPFKAPKDSPFKVRKLVRHATRADWKKLQKFIAKNHCDRSDSAST</sequence>
<protein>
    <submittedName>
        <fullName evidence="2">Uncharacterized protein</fullName>
    </submittedName>
</protein>
<evidence type="ECO:0000313" key="1">
    <source>
        <dbReference type="Proteomes" id="UP000887580"/>
    </source>
</evidence>
<evidence type="ECO:0000313" key="2">
    <source>
        <dbReference type="WBParaSite" id="PS1159_v2.g23076.t1"/>
    </source>
</evidence>